<feature type="domain" description="Zn(2)-C6 fungal-type" evidence="3">
    <location>
        <begin position="29"/>
        <end position="59"/>
    </location>
</feature>
<dbReference type="GeneID" id="67019253"/>
<dbReference type="CDD" id="cd00067">
    <property type="entry name" value="GAL4"/>
    <property type="match status" value="1"/>
</dbReference>
<protein>
    <recommendedName>
        <fullName evidence="3">Zn(2)-C6 fungal-type domain-containing protein</fullName>
    </recommendedName>
</protein>
<dbReference type="CDD" id="cd12148">
    <property type="entry name" value="fungal_TF_MHR"/>
    <property type="match status" value="1"/>
</dbReference>
<dbReference type="InterPro" id="IPR053181">
    <property type="entry name" value="EcdB-like_regulator"/>
</dbReference>
<dbReference type="Gene3D" id="4.10.240.10">
    <property type="entry name" value="Zn(2)-C6 fungal-type DNA-binding domain"/>
    <property type="match status" value="1"/>
</dbReference>
<comment type="caution">
    <text evidence="4">The sequence shown here is derived from an EMBL/GenBank/DDBJ whole genome shotgun (WGS) entry which is preliminary data.</text>
</comment>
<evidence type="ECO:0000256" key="1">
    <source>
        <dbReference type="ARBA" id="ARBA00023242"/>
    </source>
</evidence>
<accession>A0A8J2I313</accession>
<dbReference type="PANTHER" id="PTHR47785:SF5">
    <property type="entry name" value="ZN(II)2CYS6 TRANSCRIPTION FACTOR (EUROFUNG)"/>
    <property type="match status" value="1"/>
</dbReference>
<evidence type="ECO:0000313" key="4">
    <source>
        <dbReference type="EMBL" id="CAG5171067.1"/>
    </source>
</evidence>
<dbReference type="PROSITE" id="PS00463">
    <property type="entry name" value="ZN2_CY6_FUNGAL_1"/>
    <property type="match status" value="1"/>
</dbReference>
<evidence type="ECO:0000313" key="5">
    <source>
        <dbReference type="Proteomes" id="UP000676310"/>
    </source>
</evidence>
<dbReference type="PROSITE" id="PS50048">
    <property type="entry name" value="ZN2_CY6_FUNGAL_2"/>
    <property type="match status" value="1"/>
</dbReference>
<sequence>MPAPTAASATNRRKATTDKLAPRKRAPIACQFCRLRKTKCDGVKPVCSFCEHHQAQCIWGVATDEIASTPAEKEILQRLDELKDLLSDVRQTASNIAEPHYSTSTPQTQRPATPITAASQNTTLDPLANLASPFTHTRCEKVLAWPIFHSVVDPNDVAIESFVLECDNSVVLEDDMSISPSETCLDAQVAGLGVRTDQLLPLCRKFLDHVHPRNPMLDEVQLIRYAEHVAECGLEWDGPSCLVLVASALACYTAPWERGDLDYHSSADSVTEDAVSAQAYYFAAKQRFGLLGWSLVDIHCLFFASVYEKYALNPLQAWFYIQQASTRLQAYLRRQTNTLRSKSRTVRSNELVQRVFWSVYKAEHELLPELPFRSSGIEIFTRIDSMFPSPSTFEAKSDSASAFNEQDPGSKERSWAFYLAEISIRRTITDTIFTLYRKGESYWLNHIGSLVRQCEDSEEHIQLWHSHLPPSVRFDPDGNPDNELAFFLKGRFSSWRGYILRPVLYYALHRPSQQALTPQILACARELVTVCAESIVHYDQHNRHGGTWFVCRLSFTSALLLLSVVIKGDVDVLPPANWDSLIVMSISTLRKWEVQSADIWRLRITLERLYTVVCPRATTPTYQA</sequence>
<gene>
    <name evidence="4" type="ORF">ALTATR162_LOCUS7271</name>
</gene>
<dbReference type="AlphaFoldDB" id="A0A8J2I313"/>
<evidence type="ECO:0000256" key="2">
    <source>
        <dbReference type="SAM" id="MobiDB-lite"/>
    </source>
</evidence>
<dbReference type="InterPro" id="IPR001138">
    <property type="entry name" value="Zn2Cys6_DnaBD"/>
</dbReference>
<feature type="region of interest" description="Disordered" evidence="2">
    <location>
        <begin position="1"/>
        <end position="20"/>
    </location>
</feature>
<dbReference type="GO" id="GO:0008270">
    <property type="term" value="F:zinc ion binding"/>
    <property type="evidence" value="ECO:0007669"/>
    <property type="project" value="InterPro"/>
</dbReference>
<dbReference type="RefSeq" id="XP_043170834.1">
    <property type="nucleotide sequence ID" value="XM_043314899.1"/>
</dbReference>
<proteinExistence type="predicted"/>
<organism evidence="4 5">
    <name type="scientific">Alternaria atra</name>
    <dbReference type="NCBI Taxonomy" id="119953"/>
    <lineage>
        <taxon>Eukaryota</taxon>
        <taxon>Fungi</taxon>
        <taxon>Dikarya</taxon>
        <taxon>Ascomycota</taxon>
        <taxon>Pezizomycotina</taxon>
        <taxon>Dothideomycetes</taxon>
        <taxon>Pleosporomycetidae</taxon>
        <taxon>Pleosporales</taxon>
        <taxon>Pleosporineae</taxon>
        <taxon>Pleosporaceae</taxon>
        <taxon>Alternaria</taxon>
        <taxon>Alternaria sect. Ulocladioides</taxon>
    </lineage>
</organism>
<dbReference type="GO" id="GO:0000981">
    <property type="term" value="F:DNA-binding transcription factor activity, RNA polymerase II-specific"/>
    <property type="evidence" value="ECO:0007669"/>
    <property type="project" value="InterPro"/>
</dbReference>
<dbReference type="PANTHER" id="PTHR47785">
    <property type="entry name" value="ZN(II)2CYS6 TRANSCRIPTION FACTOR (EUROFUNG)-RELATED-RELATED"/>
    <property type="match status" value="1"/>
</dbReference>
<dbReference type="SMART" id="SM00066">
    <property type="entry name" value="GAL4"/>
    <property type="match status" value="1"/>
</dbReference>
<dbReference type="SUPFAM" id="SSF57701">
    <property type="entry name" value="Zn2/Cys6 DNA-binding domain"/>
    <property type="match status" value="1"/>
</dbReference>
<dbReference type="EMBL" id="CAJRGZ010000022">
    <property type="protein sequence ID" value="CAG5171067.1"/>
    <property type="molecule type" value="Genomic_DNA"/>
</dbReference>
<dbReference type="Pfam" id="PF00172">
    <property type="entry name" value="Zn_clus"/>
    <property type="match status" value="1"/>
</dbReference>
<evidence type="ECO:0000259" key="3">
    <source>
        <dbReference type="PROSITE" id="PS50048"/>
    </source>
</evidence>
<dbReference type="OrthoDB" id="4356994at2759"/>
<keyword evidence="5" id="KW-1185">Reference proteome</keyword>
<dbReference type="Proteomes" id="UP000676310">
    <property type="component" value="Unassembled WGS sequence"/>
</dbReference>
<name>A0A8J2I313_9PLEO</name>
<dbReference type="InterPro" id="IPR036864">
    <property type="entry name" value="Zn2-C6_fun-type_DNA-bd_sf"/>
</dbReference>
<reference evidence="4" key="1">
    <citation type="submission" date="2021-05" db="EMBL/GenBank/DDBJ databases">
        <authorList>
            <person name="Stam R."/>
        </authorList>
    </citation>
    <scope>NUCLEOTIDE SEQUENCE</scope>
    <source>
        <strain evidence="4">CS162</strain>
    </source>
</reference>
<keyword evidence="1" id="KW-0539">Nucleus</keyword>